<protein>
    <submittedName>
        <fullName evidence="2">IscU-like protein</fullName>
    </submittedName>
</protein>
<dbReference type="CDD" id="cd06664">
    <property type="entry name" value="IscU_like"/>
    <property type="match status" value="1"/>
</dbReference>
<dbReference type="RefSeq" id="WP_059399890.1">
    <property type="nucleotide sequence ID" value="NZ_AP015029.1"/>
</dbReference>
<dbReference type="Gene3D" id="3.90.1010.10">
    <property type="match status" value="1"/>
</dbReference>
<dbReference type="GO" id="GO:0051536">
    <property type="term" value="F:iron-sulfur cluster binding"/>
    <property type="evidence" value="ECO:0007669"/>
    <property type="project" value="InterPro"/>
</dbReference>
<reference evidence="1 3" key="2">
    <citation type="submission" date="2015-11" db="EMBL/GenBank/DDBJ databases">
        <title>Complete genome sequencing of a biphenyl-degrading bacterium, Pseudomonas putida KF715 (=NBRC110667).</title>
        <authorList>
            <person name="Suenaga H."/>
            <person name="Fujihara N."/>
            <person name="Watanabe T."/>
            <person name="Hirose J."/>
            <person name="Kimura N."/>
            <person name="Yamazoe A."/>
            <person name="Hosoyama A."/>
            <person name="Shimodaira J."/>
            <person name="Furukawa K."/>
        </authorList>
    </citation>
    <scope>NUCLEOTIDE SEQUENCE [LARGE SCALE GENOMIC DNA]</scope>
    <source>
        <strain evidence="1 3">KF715</strain>
    </source>
</reference>
<organism evidence="2">
    <name type="scientific">Pseudomonas putida</name>
    <name type="common">Arthrobacter siderocapsulatus</name>
    <dbReference type="NCBI Taxonomy" id="303"/>
    <lineage>
        <taxon>Bacteria</taxon>
        <taxon>Pseudomonadati</taxon>
        <taxon>Pseudomonadota</taxon>
        <taxon>Gammaproteobacteria</taxon>
        <taxon>Pseudomonadales</taxon>
        <taxon>Pseudomonadaceae</taxon>
        <taxon>Pseudomonas</taxon>
    </lineage>
</organism>
<evidence type="ECO:0000313" key="3">
    <source>
        <dbReference type="Proteomes" id="UP000218731"/>
    </source>
</evidence>
<dbReference type="SUPFAM" id="SSF82649">
    <property type="entry name" value="SufE/NifU"/>
    <property type="match status" value="1"/>
</dbReference>
<dbReference type="Proteomes" id="UP000218731">
    <property type="component" value="Chromosome 1"/>
</dbReference>
<dbReference type="GO" id="GO:0016226">
    <property type="term" value="P:iron-sulfur cluster assembly"/>
    <property type="evidence" value="ECO:0007669"/>
    <property type="project" value="InterPro"/>
</dbReference>
<dbReference type="InterPro" id="IPR002871">
    <property type="entry name" value="NIF_FeS_clus_asmbl_NifU_N"/>
</dbReference>
<evidence type="ECO:0000313" key="1">
    <source>
        <dbReference type="EMBL" id="BAW21166.1"/>
    </source>
</evidence>
<dbReference type="AlphaFoldDB" id="Q70FF9"/>
<dbReference type="EMBL" id="AP015029">
    <property type="protein sequence ID" value="BAW21166.1"/>
    <property type="molecule type" value="Genomic_DNA"/>
</dbReference>
<dbReference type="EMBL" id="AJ583091">
    <property type="protein sequence ID" value="CAE47362.1"/>
    <property type="molecule type" value="Genomic_DNA"/>
</dbReference>
<sequence>MLSELYSSKIREFAERSLPTPQCEPTAETSLENIFCGDRVTIRVSLRDGVYRDLNGSVDGCLLCRAAMAWLLKNGEGLAPEAAMRLLADVSAFLEGGLAAVDMPWHELEMFSPLIAHRSRRKCVLLPFKALAQVGQARQS</sequence>
<reference evidence="2" key="1">
    <citation type="journal article" date="2004" name="Gene">
        <title>Sequence and transcriptional analysis of a gene cluster of Pseudomonas putida 86 involved in quinoline degradation.</title>
        <authorList>
            <person name="Carl B."/>
            <person name="Arnold A."/>
            <person name="Hauer B."/>
            <person name="Fetzner S."/>
        </authorList>
    </citation>
    <scope>NUCLEOTIDE SEQUENCE</scope>
</reference>
<gene>
    <name evidence="1" type="ORF">KF715C_ch5930</name>
</gene>
<proteinExistence type="predicted"/>
<name>Q70FF9_PSEPU</name>
<dbReference type="GO" id="GO:0005506">
    <property type="term" value="F:iron ion binding"/>
    <property type="evidence" value="ECO:0007669"/>
    <property type="project" value="InterPro"/>
</dbReference>
<accession>Q70FF9</accession>
<evidence type="ECO:0000313" key="2">
    <source>
        <dbReference type="EMBL" id="CAE47362.1"/>
    </source>
</evidence>